<dbReference type="Proteomes" id="UP001596390">
    <property type="component" value="Unassembled WGS sequence"/>
</dbReference>
<name>A0ABD5YF64_9EURY</name>
<dbReference type="AlphaFoldDB" id="A0ABD5YF64"/>
<evidence type="ECO:0000313" key="1">
    <source>
        <dbReference type="EMBL" id="MFC7187552.1"/>
    </source>
</evidence>
<comment type="caution">
    <text evidence="1">The sequence shown here is derived from an EMBL/GenBank/DDBJ whole genome shotgun (WGS) entry which is preliminary data.</text>
</comment>
<organism evidence="1 2">
    <name type="scientific">Halorubrum yunnanense</name>
    <dbReference type="NCBI Taxonomy" id="1526162"/>
    <lineage>
        <taxon>Archaea</taxon>
        <taxon>Methanobacteriati</taxon>
        <taxon>Methanobacteriota</taxon>
        <taxon>Stenosarchaea group</taxon>
        <taxon>Halobacteria</taxon>
        <taxon>Halobacteriales</taxon>
        <taxon>Haloferacaceae</taxon>
        <taxon>Halorubrum</taxon>
    </lineage>
</organism>
<evidence type="ECO:0000313" key="2">
    <source>
        <dbReference type="Proteomes" id="UP001596390"/>
    </source>
</evidence>
<sequence length="46" mass="5287">MNGHTLFDEVEQFVGRNPFDVDRAWGRGARTIDVDDALESHRIDVE</sequence>
<protein>
    <submittedName>
        <fullName evidence="1">Uncharacterized protein</fullName>
    </submittedName>
</protein>
<dbReference type="EMBL" id="JBHSZZ010000049">
    <property type="protein sequence ID" value="MFC7187552.1"/>
    <property type="molecule type" value="Genomic_DNA"/>
</dbReference>
<dbReference type="RefSeq" id="WP_267664926.1">
    <property type="nucleotide sequence ID" value="NZ_JAODIX010000049.1"/>
</dbReference>
<gene>
    <name evidence="1" type="ORF">ACFQMK_11765</name>
</gene>
<proteinExistence type="predicted"/>
<reference evidence="1 2" key="1">
    <citation type="journal article" date="2019" name="Int. J. Syst. Evol. Microbiol.">
        <title>The Global Catalogue of Microorganisms (GCM) 10K type strain sequencing project: providing services to taxonomists for standard genome sequencing and annotation.</title>
        <authorList>
            <consortium name="The Broad Institute Genomics Platform"/>
            <consortium name="The Broad Institute Genome Sequencing Center for Infectious Disease"/>
            <person name="Wu L."/>
            <person name="Ma J."/>
        </authorList>
    </citation>
    <scope>NUCLEOTIDE SEQUENCE [LARGE SCALE GENOMIC DNA]</scope>
    <source>
        <strain evidence="1 2">Q85</strain>
    </source>
</reference>
<keyword evidence="2" id="KW-1185">Reference proteome</keyword>
<accession>A0ABD5YF64</accession>